<dbReference type="InterPro" id="IPR002105">
    <property type="entry name" value="Dockerin_1_rpt"/>
</dbReference>
<dbReference type="AlphaFoldDB" id="A0A6C2U198"/>
<dbReference type="InterPro" id="IPR018247">
    <property type="entry name" value="EF_Hand_1_Ca_BS"/>
</dbReference>
<dbReference type="EMBL" id="CAAHFG010000001">
    <property type="protein sequence ID" value="VGO13653.1"/>
    <property type="molecule type" value="Genomic_DNA"/>
</dbReference>
<gene>
    <name evidence="2" type="ORF">PDESU_02210</name>
</gene>
<proteinExistence type="predicted"/>
<dbReference type="Pfam" id="PF00404">
    <property type="entry name" value="Dockerin_1"/>
    <property type="match status" value="1"/>
</dbReference>
<feature type="chain" id="PRO_5025441604" description="Dockerin domain-containing protein" evidence="1">
    <location>
        <begin position="21"/>
        <end position="917"/>
    </location>
</feature>
<evidence type="ECO:0000313" key="2">
    <source>
        <dbReference type="EMBL" id="VGO13653.1"/>
    </source>
</evidence>
<evidence type="ECO:0000313" key="3">
    <source>
        <dbReference type="Proteomes" id="UP000366872"/>
    </source>
</evidence>
<name>A0A6C2U198_PONDE</name>
<keyword evidence="3" id="KW-1185">Reference proteome</keyword>
<dbReference type="GO" id="GO:0000272">
    <property type="term" value="P:polysaccharide catabolic process"/>
    <property type="evidence" value="ECO:0007669"/>
    <property type="project" value="InterPro"/>
</dbReference>
<dbReference type="SUPFAM" id="SSF63446">
    <property type="entry name" value="Type I dockerin domain"/>
    <property type="match status" value="1"/>
</dbReference>
<organism evidence="2 3">
    <name type="scientific">Pontiella desulfatans</name>
    <dbReference type="NCBI Taxonomy" id="2750659"/>
    <lineage>
        <taxon>Bacteria</taxon>
        <taxon>Pseudomonadati</taxon>
        <taxon>Kiritimatiellota</taxon>
        <taxon>Kiritimatiellia</taxon>
        <taxon>Kiritimatiellales</taxon>
        <taxon>Pontiellaceae</taxon>
        <taxon>Pontiella</taxon>
    </lineage>
</organism>
<dbReference type="CDD" id="cd14256">
    <property type="entry name" value="Dockerin_I"/>
    <property type="match status" value="1"/>
</dbReference>
<evidence type="ECO:0008006" key="4">
    <source>
        <dbReference type="Google" id="ProtNLM"/>
    </source>
</evidence>
<reference evidence="2 3" key="1">
    <citation type="submission" date="2019-04" db="EMBL/GenBank/DDBJ databases">
        <authorList>
            <person name="Van Vliet M D."/>
        </authorList>
    </citation>
    <scope>NUCLEOTIDE SEQUENCE [LARGE SCALE GENOMIC DNA]</scope>
    <source>
        <strain evidence="2 3">F1</strain>
    </source>
</reference>
<evidence type="ECO:0000256" key="1">
    <source>
        <dbReference type="SAM" id="SignalP"/>
    </source>
</evidence>
<protein>
    <recommendedName>
        <fullName evidence="4">Dockerin domain-containing protein</fullName>
    </recommendedName>
</protein>
<accession>A0A6C2U198</accession>
<dbReference type="PROSITE" id="PS00018">
    <property type="entry name" value="EF_HAND_1"/>
    <property type="match status" value="1"/>
</dbReference>
<feature type="signal peptide" evidence="1">
    <location>
        <begin position="1"/>
        <end position="20"/>
    </location>
</feature>
<dbReference type="GO" id="GO:0004553">
    <property type="term" value="F:hydrolase activity, hydrolyzing O-glycosyl compounds"/>
    <property type="evidence" value="ECO:0007669"/>
    <property type="project" value="InterPro"/>
</dbReference>
<dbReference type="InterPro" id="IPR036439">
    <property type="entry name" value="Dockerin_dom_sf"/>
</dbReference>
<dbReference type="Proteomes" id="UP000366872">
    <property type="component" value="Unassembled WGS sequence"/>
</dbReference>
<dbReference type="RefSeq" id="WP_136079204.1">
    <property type="nucleotide sequence ID" value="NZ_CAAHFG010000001.1"/>
</dbReference>
<dbReference type="Gene3D" id="1.10.1330.10">
    <property type="entry name" value="Dockerin domain"/>
    <property type="match status" value="1"/>
</dbReference>
<keyword evidence="1" id="KW-0732">Signal</keyword>
<sequence length="917" mass="96826">MRKALKWMMMAVLFAVGAQAEVVVSNTTWTGALAGWNAYAVNITPAPTNDLGGGTYDGVFFDVGAPTSAHRSNIYKEPGYGRNTAMGPNDLNYFDTPLNIQWEFSDLSGDPGSKNTSAYLGIFDNDNRNKYYYGKGNDGLLFSITRKYWAAGTNDYYYLQIMHTTAEAGPVELLKQNFTLPSGTNEVDLVAPTGLEIELDGTGADISYSITVSGTTFAGGDTTITGNLAAIAETNYNVFALAIGACNVGAVDGGPSFVTDSIIVESVPAPVEDAVVNDDTWTGALAGWNSAGTTLDPVATNLVAADTYDGVFIDVGSAVTSQRSYIYKEPGYGQNTGMGTNELNYFQGPLSIQWEFSDLAGDPGAKVTSAYLALFDDASRTKYFPGNNNDGFSFSVSRKHLASRTNDYYYLQIHRIYGDGSTQPQLISKHNFTLPNGTNEVDLIAPTGLDIELDGTSGTNVSYSVTVSGTTFGGASTISGSTTNILESDYSNFVLAIGAYNTGAVNDGLSYILDSIVVQKQLEEVAPFDVISGPNFMPNGDLTQLSGMTPPGENKYNVQGSFGDYSGLWGKTATVDGWSPYYDDPDGLTTNIGAPHTDDGGLLGGTFYLDTHITTDGELTLNSSMNYLNGMKQENFLSQVNSNATYELRIDVVQKDGGTDQSSATFTAALTAGADATNTANAVSGSLMSIAASTLPTAEGTFQTASISGADLLAAQALGQVNVIFDHVNTEAIVDYPGGTPDPTDANQVSQLKVYEVALVITVPEAGDVNKDGVIDAADLALAETYLAGDGGDSATNRQDILIGQGSTPAEALATLNLTDFDVDGDGYFDADDVTALEALLVPDPVMVQVDLIAGTLDFAWNSNDGKTYDLHSCSSLTLNDWDAHGSFTNIAATLPTNSLNGVATDGLARFFRIIEK</sequence>